<dbReference type="Gene3D" id="1.10.287.470">
    <property type="entry name" value="Helix hairpin bin"/>
    <property type="match status" value="1"/>
</dbReference>
<evidence type="ECO:0000313" key="6">
    <source>
        <dbReference type="EMBL" id="GAA4850530.1"/>
    </source>
</evidence>
<evidence type="ECO:0000256" key="5">
    <source>
        <dbReference type="SAM" id="Phobius"/>
    </source>
</evidence>
<feature type="transmembrane region" description="Helical" evidence="5">
    <location>
        <begin position="17"/>
        <end position="35"/>
    </location>
</feature>
<dbReference type="InterPro" id="IPR050465">
    <property type="entry name" value="UPF0194_transport"/>
</dbReference>
<proteinExistence type="inferred from homology"/>
<dbReference type="EMBL" id="BAABJX010000065">
    <property type="protein sequence ID" value="GAA4850530.1"/>
    <property type="molecule type" value="Genomic_DNA"/>
</dbReference>
<comment type="similarity">
    <text evidence="2">Belongs to the membrane fusion protein (MFP) (TC 8.A.1) family.</text>
</comment>
<evidence type="ECO:0000256" key="3">
    <source>
        <dbReference type="ARBA" id="ARBA00023054"/>
    </source>
</evidence>
<accession>A0ABP9DPI2</accession>
<dbReference type="PANTHER" id="PTHR32347:SF14">
    <property type="entry name" value="EFFLUX SYSTEM COMPONENT YKNX-RELATED"/>
    <property type="match status" value="1"/>
</dbReference>
<sequence length="417" mass="46636">MDRVISKQEQAKAKRKTYLKVFGGLFVISVLLYGINEMLTKTISRKDILIGVVERGEVSLEISAQGRIEPVHQIALTAPFSTILESVYHAMGDQVAVTTALLSVDRTVEEGKLRQMEDEAELKRSALRKEKLRLEKELFDLENEASVTALDIQNLKAAVSSEEKLLAIGGTTEEALQKARTALEKARLRNQKIQNELAYKKLSIQEELKRLSLNLNIAQEHIEAQKRKLEKAEMRATMKGVITFIHDKVGSAVQAGEVLARIANLDNYRIRGQVAEEFSNQVAIGMKARIESTQHTFEGVVSSVAPSSNKGMVSIYLSIQAEQEVLQTLRPDMVVDIALKKEQHTNTLRIPNKGAFQSKKVEEVFLLEGNKAERVTVRTGYRNVDWVEIISGLQEGDTIIVSNTSRFINSPIINLED</sequence>
<dbReference type="Gene3D" id="2.40.30.170">
    <property type="match status" value="1"/>
</dbReference>
<organism evidence="6 7">
    <name type="scientific">Algivirga pacifica</name>
    <dbReference type="NCBI Taxonomy" id="1162670"/>
    <lineage>
        <taxon>Bacteria</taxon>
        <taxon>Pseudomonadati</taxon>
        <taxon>Bacteroidota</taxon>
        <taxon>Cytophagia</taxon>
        <taxon>Cytophagales</taxon>
        <taxon>Flammeovirgaceae</taxon>
        <taxon>Algivirga</taxon>
    </lineage>
</organism>
<dbReference type="InterPro" id="IPR006143">
    <property type="entry name" value="RND_pump_MFP"/>
</dbReference>
<evidence type="ECO:0000256" key="1">
    <source>
        <dbReference type="ARBA" id="ARBA00004196"/>
    </source>
</evidence>
<dbReference type="NCBIfam" id="TIGR01730">
    <property type="entry name" value="RND_mfp"/>
    <property type="match status" value="1"/>
</dbReference>
<evidence type="ECO:0000256" key="2">
    <source>
        <dbReference type="ARBA" id="ARBA00009477"/>
    </source>
</evidence>
<dbReference type="PANTHER" id="PTHR32347">
    <property type="entry name" value="EFFLUX SYSTEM COMPONENT YKNX-RELATED"/>
    <property type="match status" value="1"/>
</dbReference>
<keyword evidence="3 4" id="KW-0175">Coiled coil</keyword>
<dbReference type="RefSeq" id="WP_345374907.1">
    <property type="nucleotide sequence ID" value="NZ_BAABJX010000065.1"/>
</dbReference>
<dbReference type="Gene3D" id="2.40.420.20">
    <property type="match status" value="1"/>
</dbReference>
<keyword evidence="5" id="KW-1133">Transmembrane helix</keyword>
<dbReference type="Gene3D" id="2.40.50.100">
    <property type="match status" value="1"/>
</dbReference>
<protein>
    <submittedName>
        <fullName evidence="6">Efflux RND transporter periplasmic adaptor subunit</fullName>
    </submittedName>
</protein>
<name>A0ABP9DPI2_9BACT</name>
<gene>
    <name evidence="6" type="ORF">GCM10023331_38990</name>
</gene>
<evidence type="ECO:0000256" key="4">
    <source>
        <dbReference type="SAM" id="Coils"/>
    </source>
</evidence>
<dbReference type="Proteomes" id="UP001500298">
    <property type="component" value="Unassembled WGS sequence"/>
</dbReference>
<keyword evidence="5" id="KW-0812">Transmembrane</keyword>
<reference evidence="7" key="1">
    <citation type="journal article" date="2019" name="Int. J. Syst. Evol. Microbiol.">
        <title>The Global Catalogue of Microorganisms (GCM) 10K type strain sequencing project: providing services to taxonomists for standard genome sequencing and annotation.</title>
        <authorList>
            <consortium name="The Broad Institute Genomics Platform"/>
            <consortium name="The Broad Institute Genome Sequencing Center for Infectious Disease"/>
            <person name="Wu L."/>
            <person name="Ma J."/>
        </authorList>
    </citation>
    <scope>NUCLEOTIDE SEQUENCE [LARGE SCALE GENOMIC DNA]</scope>
    <source>
        <strain evidence="7">JCM 18326</strain>
    </source>
</reference>
<comment type="caution">
    <text evidence="6">The sequence shown here is derived from an EMBL/GenBank/DDBJ whole genome shotgun (WGS) entry which is preliminary data.</text>
</comment>
<keyword evidence="5" id="KW-0472">Membrane</keyword>
<feature type="coiled-coil region" evidence="4">
    <location>
        <begin position="176"/>
        <end position="235"/>
    </location>
</feature>
<comment type="subcellular location">
    <subcellularLocation>
        <location evidence="1">Cell envelope</location>
    </subcellularLocation>
</comment>
<keyword evidence="7" id="KW-1185">Reference proteome</keyword>
<evidence type="ECO:0000313" key="7">
    <source>
        <dbReference type="Proteomes" id="UP001500298"/>
    </source>
</evidence>
<feature type="coiled-coil region" evidence="4">
    <location>
        <begin position="113"/>
        <end position="144"/>
    </location>
</feature>